<dbReference type="EMBL" id="MK249177">
    <property type="protein sequence ID" value="QCQ84844.1"/>
    <property type="molecule type" value="Genomic_DNA"/>
</dbReference>
<sequence length="82" mass="9161">MCAQKYNWRSLCTNVVTKCLVLNLNAPSAVVLLTSTQKILVVVLVAVTASKKNFKKNWKIHQITAISSQKTQQPLQILRSAH</sequence>
<dbReference type="Proteomes" id="UP000322072">
    <property type="component" value="Segment"/>
</dbReference>
<evidence type="ECO:0000313" key="1">
    <source>
        <dbReference type="EMBL" id="QCQ84844.1"/>
    </source>
</evidence>
<protein>
    <submittedName>
        <fullName evidence="1">Uncharacterized protein</fullName>
    </submittedName>
</protein>
<reference evidence="1" key="1">
    <citation type="submission" date="2018-12" db="EMBL/GenBank/DDBJ databases">
        <title>Singled stranded DNA viruses identified in blackflies (Austrosimulium ungulatum) sampled in New Zealand.</title>
        <authorList>
            <person name="Kraberger S."/>
            <person name="Fontenele R.S."/>
            <person name="Schmidlin K."/>
            <person name="Walters M."/>
            <person name="Varsani A."/>
        </authorList>
    </citation>
    <scope>NUCLEOTIDE SEQUENCE [LARGE SCALE GENOMIC DNA]</scope>
    <source>
        <strain evidence="1">100</strain>
    </source>
</reference>
<proteinExistence type="predicted"/>
<organism evidence="1">
    <name type="scientific">Blackfly microvirus SF02</name>
    <dbReference type="NCBI Taxonomy" id="2576452"/>
    <lineage>
        <taxon>Viruses</taxon>
        <taxon>Monodnaviria</taxon>
        <taxon>Sangervirae</taxon>
        <taxon>Phixviricota</taxon>
        <taxon>Malgrandaviricetes</taxon>
        <taxon>Petitvirales</taxon>
        <taxon>Microviridae</taxon>
        <taxon>Microvirus</taxon>
    </lineage>
</organism>
<accession>A0A4P8PTQ4</accession>
<name>A0A4P8PTQ4_9VIRU</name>